<sequence length="307" mass="31825">MGRSGGPSRSRTPAATRSPCTIVPEPQLLVFGATGALGRHALESLLARGIDPGTVTATGRNQTRLGELAVDGFNTARVDLSDPGAVAEAVAGHSEVALISSDGPHRVEQHRAVIEAAKAADVGHIYYTSGVRADDERFAINADHRATEEALVASGLTYTIMRNTWYIENYIPSLAAPRHTGVYAAAVGDALVAPASRKDLGEALAVVVATDGHDNATYSLSGATDVTYTDIAQAMSVVLGRGVEYRPVTADELQEILTGIGMDEATAGFLAGLDETIGAGAFARVGDDLTRLIGRTTTGLVEGLTTA</sequence>
<protein>
    <submittedName>
        <fullName evidence="2">NAD(P)H-binding protein</fullName>
    </submittedName>
</protein>
<dbReference type="Gene3D" id="3.90.25.10">
    <property type="entry name" value="UDP-galactose 4-epimerase, domain 1"/>
    <property type="match status" value="1"/>
</dbReference>
<dbReference type="PANTHER" id="PTHR47129">
    <property type="entry name" value="QUINONE OXIDOREDUCTASE 2"/>
    <property type="match status" value="1"/>
</dbReference>
<feature type="domain" description="NAD(P)-binding" evidence="1">
    <location>
        <begin position="32"/>
        <end position="205"/>
    </location>
</feature>
<evidence type="ECO:0000313" key="3">
    <source>
        <dbReference type="Proteomes" id="UP000625527"/>
    </source>
</evidence>
<evidence type="ECO:0000313" key="2">
    <source>
        <dbReference type="EMBL" id="MBE1878979.1"/>
    </source>
</evidence>
<dbReference type="EMBL" id="JADAQT010000113">
    <property type="protein sequence ID" value="MBE1878979.1"/>
    <property type="molecule type" value="Genomic_DNA"/>
</dbReference>
<dbReference type="Proteomes" id="UP000625527">
    <property type="component" value="Unassembled WGS sequence"/>
</dbReference>
<accession>A0ABR9N740</accession>
<proteinExistence type="predicted"/>
<dbReference type="Gene3D" id="3.40.50.720">
    <property type="entry name" value="NAD(P)-binding Rossmann-like Domain"/>
    <property type="match status" value="1"/>
</dbReference>
<dbReference type="SUPFAM" id="SSF51735">
    <property type="entry name" value="NAD(P)-binding Rossmann-fold domains"/>
    <property type="match status" value="1"/>
</dbReference>
<reference evidence="2 3" key="1">
    <citation type="submission" date="2020-10" db="EMBL/GenBank/DDBJ databases">
        <title>Myceligenerans pegani sp. nov., an endophytic actinomycete isolated from Peganum harmala L. in Xinjiang, China.</title>
        <authorList>
            <person name="Xin L."/>
        </authorList>
    </citation>
    <scope>NUCLEOTIDE SEQUENCE [LARGE SCALE GENOMIC DNA]</scope>
    <source>
        <strain evidence="2 3">TRM65318</strain>
    </source>
</reference>
<dbReference type="RefSeq" id="WP_192865527.1">
    <property type="nucleotide sequence ID" value="NZ_JADAQT010000113.1"/>
</dbReference>
<dbReference type="Pfam" id="PF13460">
    <property type="entry name" value="NAD_binding_10"/>
    <property type="match status" value="1"/>
</dbReference>
<evidence type="ECO:0000259" key="1">
    <source>
        <dbReference type="Pfam" id="PF13460"/>
    </source>
</evidence>
<name>A0ABR9N740_9MICO</name>
<dbReference type="InterPro" id="IPR036291">
    <property type="entry name" value="NAD(P)-bd_dom_sf"/>
</dbReference>
<dbReference type="InterPro" id="IPR052718">
    <property type="entry name" value="NmrA-type_oxidoreductase"/>
</dbReference>
<keyword evidence="3" id="KW-1185">Reference proteome</keyword>
<gene>
    <name evidence="2" type="ORF">IHE71_25125</name>
</gene>
<dbReference type="PANTHER" id="PTHR47129:SF1">
    <property type="entry name" value="NMRA-LIKE DOMAIN-CONTAINING PROTEIN"/>
    <property type="match status" value="1"/>
</dbReference>
<organism evidence="2 3">
    <name type="scientific">Myceligenerans pegani</name>
    <dbReference type="NCBI Taxonomy" id="2776917"/>
    <lineage>
        <taxon>Bacteria</taxon>
        <taxon>Bacillati</taxon>
        <taxon>Actinomycetota</taxon>
        <taxon>Actinomycetes</taxon>
        <taxon>Micrococcales</taxon>
        <taxon>Promicromonosporaceae</taxon>
        <taxon>Myceligenerans</taxon>
    </lineage>
</organism>
<comment type="caution">
    <text evidence="2">The sequence shown here is derived from an EMBL/GenBank/DDBJ whole genome shotgun (WGS) entry which is preliminary data.</text>
</comment>
<dbReference type="InterPro" id="IPR016040">
    <property type="entry name" value="NAD(P)-bd_dom"/>
</dbReference>